<protein>
    <submittedName>
        <fullName evidence="2">Uncharacterized protein</fullName>
    </submittedName>
</protein>
<dbReference type="Proteomes" id="UP001237642">
    <property type="component" value="Unassembled WGS sequence"/>
</dbReference>
<reference evidence="2" key="2">
    <citation type="submission" date="2023-05" db="EMBL/GenBank/DDBJ databases">
        <authorList>
            <person name="Schelkunov M.I."/>
        </authorList>
    </citation>
    <scope>NUCLEOTIDE SEQUENCE</scope>
    <source>
        <strain evidence="2">Hsosn_3</strain>
        <tissue evidence="2">Leaf</tissue>
    </source>
</reference>
<gene>
    <name evidence="2" type="ORF">POM88_021723</name>
</gene>
<dbReference type="EMBL" id="JAUIZM010000005">
    <property type="protein sequence ID" value="KAK1383988.1"/>
    <property type="molecule type" value="Genomic_DNA"/>
</dbReference>
<name>A0AAD8MU29_9APIA</name>
<sequence>MEDSLVPQKVQAFQGKPSVLASVPFLGCSTKQDQCWINTTSDEGAISLEYYRKVNIAEEPGSENRPAAVERVMEFRSVFIESQSRSPEDAPPALPAASSQHQMTNIAEMMVAHGFAEVIRHR</sequence>
<evidence type="ECO:0000313" key="3">
    <source>
        <dbReference type="Proteomes" id="UP001237642"/>
    </source>
</evidence>
<evidence type="ECO:0000313" key="2">
    <source>
        <dbReference type="EMBL" id="KAK1383988.1"/>
    </source>
</evidence>
<dbReference type="AlphaFoldDB" id="A0AAD8MU29"/>
<reference evidence="2" key="1">
    <citation type="submission" date="2023-02" db="EMBL/GenBank/DDBJ databases">
        <title>Genome of toxic invasive species Heracleum sosnowskyi carries increased number of genes despite the absence of recent whole-genome duplications.</title>
        <authorList>
            <person name="Schelkunov M."/>
            <person name="Shtratnikova V."/>
            <person name="Makarenko M."/>
            <person name="Klepikova A."/>
            <person name="Omelchenko D."/>
            <person name="Novikova G."/>
            <person name="Obukhova E."/>
            <person name="Bogdanov V."/>
            <person name="Penin A."/>
            <person name="Logacheva M."/>
        </authorList>
    </citation>
    <scope>NUCLEOTIDE SEQUENCE</scope>
    <source>
        <strain evidence="2">Hsosn_3</strain>
        <tissue evidence="2">Leaf</tissue>
    </source>
</reference>
<proteinExistence type="predicted"/>
<organism evidence="2 3">
    <name type="scientific">Heracleum sosnowskyi</name>
    <dbReference type="NCBI Taxonomy" id="360622"/>
    <lineage>
        <taxon>Eukaryota</taxon>
        <taxon>Viridiplantae</taxon>
        <taxon>Streptophyta</taxon>
        <taxon>Embryophyta</taxon>
        <taxon>Tracheophyta</taxon>
        <taxon>Spermatophyta</taxon>
        <taxon>Magnoliopsida</taxon>
        <taxon>eudicotyledons</taxon>
        <taxon>Gunneridae</taxon>
        <taxon>Pentapetalae</taxon>
        <taxon>asterids</taxon>
        <taxon>campanulids</taxon>
        <taxon>Apiales</taxon>
        <taxon>Apiaceae</taxon>
        <taxon>Apioideae</taxon>
        <taxon>apioid superclade</taxon>
        <taxon>Tordylieae</taxon>
        <taxon>Tordyliinae</taxon>
        <taxon>Heracleum</taxon>
    </lineage>
</organism>
<keyword evidence="3" id="KW-1185">Reference proteome</keyword>
<comment type="caution">
    <text evidence="2">The sequence shown here is derived from an EMBL/GenBank/DDBJ whole genome shotgun (WGS) entry which is preliminary data.</text>
</comment>
<evidence type="ECO:0000256" key="1">
    <source>
        <dbReference type="SAM" id="MobiDB-lite"/>
    </source>
</evidence>
<accession>A0AAD8MU29</accession>
<feature type="region of interest" description="Disordered" evidence="1">
    <location>
        <begin position="81"/>
        <end position="100"/>
    </location>
</feature>